<gene>
    <name evidence="8" type="ORF">FHR90_000394</name>
    <name evidence="9" type="ORF">HUK83_04465</name>
</gene>
<dbReference type="PANTHER" id="PTHR30485:SF1">
    <property type="entry name" value="CYTOCHROME YDHU-RELATED"/>
    <property type="match status" value="1"/>
</dbReference>
<dbReference type="InterPro" id="IPR011577">
    <property type="entry name" value="Cyt_b561_bac/Ni-Hgenase"/>
</dbReference>
<dbReference type="AlphaFoldDB" id="A0A850NMD8"/>
<dbReference type="GO" id="GO:0009055">
    <property type="term" value="F:electron transfer activity"/>
    <property type="evidence" value="ECO:0007669"/>
    <property type="project" value="InterPro"/>
</dbReference>
<protein>
    <submittedName>
        <fullName evidence="9">Cytochrome b/b6 domain-containing protein</fullName>
    </submittedName>
    <submittedName>
        <fullName evidence="8">Thiosulfate reductase cytochrome b subunit</fullName>
    </submittedName>
</protein>
<evidence type="ECO:0000313" key="11">
    <source>
        <dbReference type="Proteomes" id="UP000565205"/>
    </source>
</evidence>
<sequence>MSLPSRRAHPLVVRLTHWVNAVAITLMVGSGWGIYNASPLLPVRFPPWATLGGWLGGSIAWHLAAMWLLAGNALVYLGYGLASRHLARDLLPVTPRSVLADLRAALRFQLPHQPGHYNAVQKLLYLMVLGFGALAVVSGLVLWKPVQLHGLAWLLGGYPVVRWLHFVAMSGIVGFVAIHLALVALVPKTLPPMITGRAR</sequence>
<evidence type="ECO:0000259" key="7">
    <source>
        <dbReference type="Pfam" id="PF01292"/>
    </source>
</evidence>
<feature type="transmembrane region" description="Helical" evidence="6">
    <location>
        <begin position="123"/>
        <end position="143"/>
    </location>
</feature>
<feature type="transmembrane region" description="Helical" evidence="6">
    <location>
        <begin position="163"/>
        <end position="186"/>
    </location>
</feature>
<dbReference type="Pfam" id="PF01292">
    <property type="entry name" value="Ni_hydr_CYTB"/>
    <property type="match status" value="1"/>
</dbReference>
<keyword evidence="10" id="KW-1185">Reference proteome</keyword>
<dbReference type="Gene3D" id="1.20.950.20">
    <property type="entry name" value="Transmembrane di-heme cytochromes, Chain C"/>
    <property type="match status" value="1"/>
</dbReference>
<comment type="caution">
    <text evidence="9">The sequence shown here is derived from an EMBL/GenBank/DDBJ whole genome shotgun (WGS) entry which is preliminary data.</text>
</comment>
<dbReference type="Proteomes" id="UP000565205">
    <property type="component" value="Unassembled WGS sequence"/>
</dbReference>
<evidence type="ECO:0000256" key="1">
    <source>
        <dbReference type="ARBA" id="ARBA00004651"/>
    </source>
</evidence>
<feature type="domain" description="Cytochrome b561 bacterial/Ni-hydrogenase" evidence="7">
    <location>
        <begin position="9"/>
        <end position="196"/>
    </location>
</feature>
<dbReference type="RefSeq" id="WP_176622402.1">
    <property type="nucleotide sequence ID" value="NZ_JABXXQ010000049.1"/>
</dbReference>
<proteinExistence type="predicted"/>
<name>A0A850NMD8_9PROT</name>
<reference evidence="8 10" key="2">
    <citation type="submission" date="2020-08" db="EMBL/GenBank/DDBJ databases">
        <title>Genomic Encyclopedia of Type Strains, Phase III (KMG-III): the genomes of soil and plant-associated and newly described type strains.</title>
        <authorList>
            <person name="Whitman W."/>
        </authorList>
    </citation>
    <scope>NUCLEOTIDE SEQUENCE [LARGE SCALE GENOMIC DNA]</scope>
    <source>
        <strain evidence="8 10">CECT 8088</strain>
    </source>
</reference>
<feature type="transmembrane region" description="Helical" evidence="6">
    <location>
        <begin position="55"/>
        <end position="79"/>
    </location>
</feature>
<keyword evidence="2" id="KW-1003">Cell membrane</keyword>
<accession>A0A850NMD8</accession>
<dbReference type="Proteomes" id="UP000557688">
    <property type="component" value="Unassembled WGS sequence"/>
</dbReference>
<evidence type="ECO:0000313" key="10">
    <source>
        <dbReference type="Proteomes" id="UP000557688"/>
    </source>
</evidence>
<dbReference type="EMBL" id="JABXXQ010000049">
    <property type="protein sequence ID" value="NVN29589.1"/>
    <property type="molecule type" value="Genomic_DNA"/>
</dbReference>
<evidence type="ECO:0000256" key="3">
    <source>
        <dbReference type="ARBA" id="ARBA00022692"/>
    </source>
</evidence>
<keyword evidence="4 6" id="KW-1133">Transmembrane helix</keyword>
<evidence type="ECO:0000256" key="6">
    <source>
        <dbReference type="SAM" id="Phobius"/>
    </source>
</evidence>
<dbReference type="GO" id="GO:0022904">
    <property type="term" value="P:respiratory electron transport chain"/>
    <property type="evidence" value="ECO:0007669"/>
    <property type="project" value="InterPro"/>
</dbReference>
<evidence type="ECO:0000256" key="4">
    <source>
        <dbReference type="ARBA" id="ARBA00022989"/>
    </source>
</evidence>
<evidence type="ECO:0000256" key="2">
    <source>
        <dbReference type="ARBA" id="ARBA00022475"/>
    </source>
</evidence>
<dbReference type="GO" id="GO:0020037">
    <property type="term" value="F:heme binding"/>
    <property type="evidence" value="ECO:0007669"/>
    <property type="project" value="TreeGrafter"/>
</dbReference>
<dbReference type="SUPFAM" id="SSF81342">
    <property type="entry name" value="Transmembrane di-heme cytochromes"/>
    <property type="match status" value="1"/>
</dbReference>
<dbReference type="InterPro" id="IPR016174">
    <property type="entry name" value="Di-haem_cyt_TM"/>
</dbReference>
<keyword evidence="3 6" id="KW-0812">Transmembrane</keyword>
<evidence type="ECO:0000313" key="8">
    <source>
        <dbReference type="EMBL" id="MBB3172588.1"/>
    </source>
</evidence>
<feature type="transmembrane region" description="Helical" evidence="6">
    <location>
        <begin position="12"/>
        <end position="35"/>
    </location>
</feature>
<evidence type="ECO:0000256" key="5">
    <source>
        <dbReference type="ARBA" id="ARBA00023136"/>
    </source>
</evidence>
<reference evidence="9 11" key="1">
    <citation type="submission" date="2020-06" db="EMBL/GenBank/DDBJ databases">
        <title>Description of novel acetic acid bacteria.</title>
        <authorList>
            <person name="Sombolestani A."/>
        </authorList>
    </citation>
    <scope>NUCLEOTIDE SEQUENCE [LARGE SCALE GENOMIC DNA]</scope>
    <source>
        <strain evidence="9 11">LMG 26838</strain>
    </source>
</reference>
<dbReference type="GO" id="GO:0005886">
    <property type="term" value="C:plasma membrane"/>
    <property type="evidence" value="ECO:0007669"/>
    <property type="project" value="UniProtKB-SubCell"/>
</dbReference>
<organism evidence="9 11">
    <name type="scientific">Endobacter medicaginis</name>
    <dbReference type="NCBI Taxonomy" id="1181271"/>
    <lineage>
        <taxon>Bacteria</taxon>
        <taxon>Pseudomonadati</taxon>
        <taxon>Pseudomonadota</taxon>
        <taxon>Alphaproteobacteria</taxon>
        <taxon>Acetobacterales</taxon>
        <taxon>Acetobacteraceae</taxon>
        <taxon>Endobacter</taxon>
    </lineage>
</organism>
<evidence type="ECO:0000313" key="9">
    <source>
        <dbReference type="EMBL" id="NVN29589.1"/>
    </source>
</evidence>
<dbReference type="EMBL" id="JACHXV010000001">
    <property type="protein sequence ID" value="MBB3172588.1"/>
    <property type="molecule type" value="Genomic_DNA"/>
</dbReference>
<dbReference type="PANTHER" id="PTHR30485">
    <property type="entry name" value="NI/FE-HYDROGENASE 1 B-TYPE CYTOCHROME SUBUNIT"/>
    <property type="match status" value="1"/>
</dbReference>
<keyword evidence="5 6" id="KW-0472">Membrane</keyword>
<dbReference type="InterPro" id="IPR051542">
    <property type="entry name" value="Hydrogenase_cytochrome"/>
</dbReference>
<comment type="subcellular location">
    <subcellularLocation>
        <location evidence="1">Cell membrane</location>
        <topology evidence="1">Multi-pass membrane protein</topology>
    </subcellularLocation>
</comment>